<evidence type="ECO:0000259" key="1">
    <source>
        <dbReference type="PROSITE" id="PS50106"/>
    </source>
</evidence>
<keyword evidence="3" id="KW-1185">Reference proteome</keyword>
<dbReference type="SMART" id="SM00228">
    <property type="entry name" value="PDZ"/>
    <property type="match status" value="1"/>
</dbReference>
<dbReference type="PROSITE" id="PS50106">
    <property type="entry name" value="PDZ"/>
    <property type="match status" value="1"/>
</dbReference>
<dbReference type="Proteomes" id="UP000186309">
    <property type="component" value="Chromosome"/>
</dbReference>
<protein>
    <recommendedName>
        <fullName evidence="1">PDZ domain-containing protein</fullName>
    </recommendedName>
</protein>
<feature type="domain" description="PDZ" evidence="1">
    <location>
        <begin position="205"/>
        <end position="279"/>
    </location>
</feature>
<sequence length="292" mass="31114">MDTDQKLSAASIWRPLLVCVVTALAVALALLGPAPADEQAVKEKGKPAKVPFSMLPSNHMLVRAMINDKGPYRLIFDLGAPITLLSNSASETSGVVKDDAPKSFLFSMRGEAEVAKLRVGDLTAEKLPVVVFDHPALKILGDVLGRPIDGIIGFTFFARYKTTIDYQINQMTFEPVDFEVRDLMKDLPARLSGPKTARRKVLAPGALWGLRLGPAAKSADGVPVSEVLADSPALAAGLKPGDVLTSIDDRWTSSIHDVFAAAADVAPGQAVAVVVRRDGKELVLTLRPEDGA</sequence>
<accession>A0A1U7CSA4</accession>
<reference evidence="3" key="1">
    <citation type="submission" date="2016-12" db="EMBL/GenBank/DDBJ databases">
        <title>Comparative genomics of four Isosphaeraceae planctomycetes: a common pool of plasmids and glycoside hydrolase genes.</title>
        <authorList>
            <person name="Ivanova A."/>
        </authorList>
    </citation>
    <scope>NUCLEOTIDE SEQUENCE [LARGE SCALE GENOMIC DNA]</scope>
    <source>
        <strain evidence="3">PX4</strain>
    </source>
</reference>
<organism evidence="2 3">
    <name type="scientific">Paludisphaera borealis</name>
    <dbReference type="NCBI Taxonomy" id="1387353"/>
    <lineage>
        <taxon>Bacteria</taxon>
        <taxon>Pseudomonadati</taxon>
        <taxon>Planctomycetota</taxon>
        <taxon>Planctomycetia</taxon>
        <taxon>Isosphaerales</taxon>
        <taxon>Isosphaeraceae</taxon>
        <taxon>Paludisphaera</taxon>
    </lineage>
</organism>
<dbReference type="STRING" id="1387353.BSF38_03317"/>
<gene>
    <name evidence="2" type="ORF">BSF38_03317</name>
</gene>
<dbReference type="InterPro" id="IPR001478">
    <property type="entry name" value="PDZ"/>
</dbReference>
<dbReference type="InterPro" id="IPR021109">
    <property type="entry name" value="Peptidase_aspartic_dom_sf"/>
</dbReference>
<evidence type="ECO:0000313" key="3">
    <source>
        <dbReference type="Proteomes" id="UP000186309"/>
    </source>
</evidence>
<evidence type="ECO:0000313" key="2">
    <source>
        <dbReference type="EMBL" id="APW61788.1"/>
    </source>
</evidence>
<name>A0A1U7CSA4_9BACT</name>
<dbReference type="Gene3D" id="2.30.42.10">
    <property type="match status" value="1"/>
</dbReference>
<dbReference type="EMBL" id="CP019082">
    <property type="protein sequence ID" value="APW61788.1"/>
    <property type="molecule type" value="Genomic_DNA"/>
</dbReference>
<dbReference type="KEGG" id="pbor:BSF38_03317"/>
<dbReference type="Pfam" id="PF13180">
    <property type="entry name" value="PDZ_2"/>
    <property type="match status" value="1"/>
</dbReference>
<dbReference type="Pfam" id="PF13650">
    <property type="entry name" value="Asp_protease_2"/>
    <property type="match status" value="1"/>
</dbReference>
<dbReference type="OrthoDB" id="198130at2"/>
<dbReference type="CDD" id="cd05483">
    <property type="entry name" value="retropepsin_like_bacteria"/>
    <property type="match status" value="1"/>
</dbReference>
<dbReference type="InterPro" id="IPR036034">
    <property type="entry name" value="PDZ_sf"/>
</dbReference>
<dbReference type="AlphaFoldDB" id="A0A1U7CSA4"/>
<dbReference type="InterPro" id="IPR034122">
    <property type="entry name" value="Retropepsin-like_bacterial"/>
</dbReference>
<dbReference type="RefSeq" id="WP_083712997.1">
    <property type="nucleotide sequence ID" value="NZ_CP019082.1"/>
</dbReference>
<dbReference type="SUPFAM" id="SSF50156">
    <property type="entry name" value="PDZ domain-like"/>
    <property type="match status" value="1"/>
</dbReference>
<dbReference type="Gene3D" id="2.40.70.10">
    <property type="entry name" value="Acid Proteases"/>
    <property type="match status" value="1"/>
</dbReference>
<proteinExistence type="predicted"/>